<evidence type="ECO:0000313" key="2">
    <source>
        <dbReference type="Proteomes" id="UP000054144"/>
    </source>
</evidence>
<dbReference type="EMBL" id="KN882020">
    <property type="protein sequence ID" value="KIY46925.1"/>
    <property type="molecule type" value="Genomic_DNA"/>
</dbReference>
<evidence type="ECO:0000313" key="1">
    <source>
        <dbReference type="EMBL" id="KIY46925.1"/>
    </source>
</evidence>
<name>A0A0D7A875_9AGAR</name>
<dbReference type="Proteomes" id="UP000054144">
    <property type="component" value="Unassembled WGS sequence"/>
</dbReference>
<reference evidence="1 2" key="1">
    <citation type="journal article" date="2015" name="Fungal Genet. Biol.">
        <title>Evolution of novel wood decay mechanisms in Agaricales revealed by the genome sequences of Fistulina hepatica and Cylindrobasidium torrendii.</title>
        <authorList>
            <person name="Floudas D."/>
            <person name="Held B.W."/>
            <person name="Riley R."/>
            <person name="Nagy L.G."/>
            <person name="Koehler G."/>
            <person name="Ransdell A.S."/>
            <person name="Younus H."/>
            <person name="Chow J."/>
            <person name="Chiniquy J."/>
            <person name="Lipzen A."/>
            <person name="Tritt A."/>
            <person name="Sun H."/>
            <person name="Haridas S."/>
            <person name="LaButti K."/>
            <person name="Ohm R.A."/>
            <person name="Kues U."/>
            <person name="Blanchette R.A."/>
            <person name="Grigoriev I.V."/>
            <person name="Minto R.E."/>
            <person name="Hibbett D.S."/>
        </authorList>
    </citation>
    <scope>NUCLEOTIDE SEQUENCE [LARGE SCALE GENOMIC DNA]</scope>
    <source>
        <strain evidence="1 2">ATCC 64428</strain>
    </source>
</reference>
<keyword evidence="2" id="KW-1185">Reference proteome</keyword>
<gene>
    <name evidence="1" type="ORF">FISHEDRAFT_75188</name>
</gene>
<organism evidence="1 2">
    <name type="scientific">Fistulina hepatica ATCC 64428</name>
    <dbReference type="NCBI Taxonomy" id="1128425"/>
    <lineage>
        <taxon>Eukaryota</taxon>
        <taxon>Fungi</taxon>
        <taxon>Dikarya</taxon>
        <taxon>Basidiomycota</taxon>
        <taxon>Agaricomycotina</taxon>
        <taxon>Agaricomycetes</taxon>
        <taxon>Agaricomycetidae</taxon>
        <taxon>Agaricales</taxon>
        <taxon>Fistulinaceae</taxon>
        <taxon>Fistulina</taxon>
    </lineage>
</organism>
<dbReference type="OrthoDB" id="3133596at2759"/>
<accession>A0A0D7A875</accession>
<sequence length="442" mass="50694">MVDPQCGESAIVSVHIVDRRTKRQLEWYWGLRHGQFKLTDSTVRLRADMAHGKGRVDPWVILPEPDLLQTMSDCVDYNSSCKSVTRRRSIGSTLALPYRDYLFYAPLSKPRVYCTYDDGTCEAFDHPYTHFPRVRSSLSPWLLVLGMYNHLLHYAMSPIFDQFSRVANIMDRCERKFPLRFYWGPIRRSLQHPDSVAESFCVTESGSEPAAGRRSGMQSLNNPTSSADKIAALDVSRIFMWRAQVRECSVGALPIFDDLPPSHERARRPHVFALSHLTVGRGGWPDTSHYTSNDWAYRKLRVSLWRRDGDRRWRMRQRRRSRGPRRVKQAAEAVAARSVISCPLPESPESHESHESHEADCAIVCTPLASPRIEEKQVLSRSPSPAPRTVLHALKEVKADIRTNKENLPLCGTPHPARCGKRRYHEAEAVPFQPPRKRIHCH</sequence>
<protein>
    <submittedName>
        <fullName evidence="1">Uncharacterized protein</fullName>
    </submittedName>
</protein>
<dbReference type="AlphaFoldDB" id="A0A0D7A875"/>
<proteinExistence type="predicted"/>